<proteinExistence type="predicted"/>
<evidence type="ECO:0008006" key="3">
    <source>
        <dbReference type="Google" id="ProtNLM"/>
    </source>
</evidence>
<keyword evidence="2" id="KW-1185">Reference proteome</keyword>
<accession>A0AAV8YNS9</accession>
<sequence>MEVVPRVMCDLCTYKAKQKRYLQRHRKIHFQNPDEIVWYQCEFCSYRSKKKRHFGSTFANS</sequence>
<dbReference type="Gene3D" id="3.30.160.60">
    <property type="entry name" value="Classic Zinc Finger"/>
    <property type="match status" value="1"/>
</dbReference>
<dbReference type="AlphaFoldDB" id="A0AAV8YNS9"/>
<evidence type="ECO:0000313" key="2">
    <source>
        <dbReference type="Proteomes" id="UP001162162"/>
    </source>
</evidence>
<name>A0AAV8YNS9_9CUCU</name>
<gene>
    <name evidence="1" type="ORF">NQ318_006940</name>
</gene>
<organism evidence="1 2">
    <name type="scientific">Aromia moschata</name>
    <dbReference type="NCBI Taxonomy" id="1265417"/>
    <lineage>
        <taxon>Eukaryota</taxon>
        <taxon>Metazoa</taxon>
        <taxon>Ecdysozoa</taxon>
        <taxon>Arthropoda</taxon>
        <taxon>Hexapoda</taxon>
        <taxon>Insecta</taxon>
        <taxon>Pterygota</taxon>
        <taxon>Neoptera</taxon>
        <taxon>Endopterygota</taxon>
        <taxon>Coleoptera</taxon>
        <taxon>Polyphaga</taxon>
        <taxon>Cucujiformia</taxon>
        <taxon>Chrysomeloidea</taxon>
        <taxon>Cerambycidae</taxon>
        <taxon>Cerambycinae</taxon>
        <taxon>Callichromatini</taxon>
        <taxon>Aromia</taxon>
    </lineage>
</organism>
<reference evidence="1" key="1">
    <citation type="journal article" date="2023" name="Insect Mol. Biol.">
        <title>Genome sequencing provides insights into the evolution of gene families encoding plant cell wall-degrading enzymes in longhorned beetles.</title>
        <authorList>
            <person name="Shin N.R."/>
            <person name="Okamura Y."/>
            <person name="Kirsch R."/>
            <person name="Pauchet Y."/>
        </authorList>
    </citation>
    <scope>NUCLEOTIDE SEQUENCE</scope>
    <source>
        <strain evidence="1">AMC_N1</strain>
    </source>
</reference>
<evidence type="ECO:0000313" key="1">
    <source>
        <dbReference type="EMBL" id="KAJ8952573.1"/>
    </source>
</evidence>
<dbReference type="EMBL" id="JAPWTK010000067">
    <property type="protein sequence ID" value="KAJ8952573.1"/>
    <property type="molecule type" value="Genomic_DNA"/>
</dbReference>
<comment type="caution">
    <text evidence="1">The sequence shown here is derived from an EMBL/GenBank/DDBJ whole genome shotgun (WGS) entry which is preliminary data.</text>
</comment>
<protein>
    <recommendedName>
        <fullName evidence="3">C2H2-type domain-containing protein</fullName>
    </recommendedName>
</protein>
<dbReference type="Proteomes" id="UP001162162">
    <property type="component" value="Unassembled WGS sequence"/>
</dbReference>